<dbReference type="SMART" id="SM00382">
    <property type="entry name" value="AAA"/>
    <property type="match status" value="2"/>
</dbReference>
<dbReference type="STRING" id="643562.Daes_2362"/>
<dbReference type="RefSeq" id="WP_013515279.1">
    <property type="nucleotide sequence ID" value="NC_014844.1"/>
</dbReference>
<dbReference type="PROSITE" id="PS50893">
    <property type="entry name" value="ABC_TRANSPORTER_2"/>
    <property type="match status" value="2"/>
</dbReference>
<dbReference type="SUPFAM" id="SSF52540">
    <property type="entry name" value="P-loop containing nucleoside triphosphate hydrolases"/>
    <property type="match status" value="2"/>
</dbReference>
<sequence>MHCLIELTEASVTRGQTRLLGPVSWRLLRGRHAAVIGENGSGKTTLLKLLRGEIAPDQMAGQAAGRTQGQSRIFDFGHGPQSSPIGLRQRIGLVSSDMQDFYFLHARRASARSVILAGFFDTPLLYDEPTDAQLALAGAIIDELSIGHLADREMGTLSTGQARMVLIARALAARPDVLLLDECLEGLDAPTRREILGLLDAASASPEARATLVCVAHRAGDVPDCVEHVTILDGGRIKAEGGREAALRGLADDAPRLAACDLPVTEPGESQSANGGYPYLVRMDNVSVVCDGTRILHAVDWQVLPGECWAVVGPNGAGKSTLLRLITSELAPYADEAGAGTVSRLGGMPMDEARPRLGVVSPALQAAYGRELGWAVSALETVLSGFRGSVGMFDEPTDDELVTAREWLNRVGLVDLADRPLRRMSFGQQRRVFLARAMAPGPDLLLLDEPLTGLDAPSRALMRQSLARLSGAGLSFVLVTHHAGDMIDAINRVLVLEAGRVAFSGSREAYESWRSAFRGADIAKGSVTG</sequence>
<dbReference type="HOGENOM" id="CLU_000604_45_2_7"/>
<dbReference type="PANTHER" id="PTHR43158:SF2">
    <property type="entry name" value="SKFA PEPTIDE EXPORT ATP-BINDING PROTEIN SKFE"/>
    <property type="match status" value="1"/>
</dbReference>
<dbReference type="GO" id="GO:0005524">
    <property type="term" value="F:ATP binding"/>
    <property type="evidence" value="ECO:0007669"/>
    <property type="project" value="UniProtKB-KW"/>
</dbReference>
<dbReference type="OrthoDB" id="9809450at2"/>
<dbReference type="Pfam" id="PF00005">
    <property type="entry name" value="ABC_tran"/>
    <property type="match status" value="2"/>
</dbReference>
<accession>E6VTT0</accession>
<evidence type="ECO:0000256" key="2">
    <source>
        <dbReference type="ARBA" id="ARBA00022840"/>
    </source>
</evidence>
<evidence type="ECO:0000256" key="1">
    <source>
        <dbReference type="ARBA" id="ARBA00022741"/>
    </source>
</evidence>
<feature type="domain" description="ABC transporter" evidence="3">
    <location>
        <begin position="281"/>
        <end position="523"/>
    </location>
</feature>
<dbReference type="InterPro" id="IPR003439">
    <property type="entry name" value="ABC_transporter-like_ATP-bd"/>
</dbReference>
<name>E6VTT0_PSEA9</name>
<dbReference type="EMBL" id="CP002431">
    <property type="protein sequence ID" value="ADU63367.1"/>
    <property type="molecule type" value="Genomic_DNA"/>
</dbReference>
<reference evidence="5" key="1">
    <citation type="submission" date="2010-12" db="EMBL/GenBank/DDBJ databases">
        <title>Complete sequence of Desulfovibrio aespoeensis Aspo-2.</title>
        <authorList>
            <consortium name="US DOE Joint Genome Institute"/>
            <person name="Lucas S."/>
            <person name="Copeland A."/>
            <person name="Lapidus A."/>
            <person name="Cheng J.-F."/>
            <person name="Goodwin L."/>
            <person name="Pitluck S."/>
            <person name="Chertkov O."/>
            <person name="Misra M."/>
            <person name="Detter J.C."/>
            <person name="Han C."/>
            <person name="Tapia R."/>
            <person name="Land M."/>
            <person name="Hauser L."/>
            <person name="Kyrpides N."/>
            <person name="Ivanova N."/>
            <person name="Ovchinnikova G."/>
            <person name="Pedersen K."/>
            <person name="Jagevall S."/>
            <person name="Hazen T."/>
            <person name="Woyke T."/>
        </authorList>
    </citation>
    <scope>NUCLEOTIDE SEQUENCE [LARGE SCALE GENOMIC DNA]</scope>
    <source>
        <strain evidence="5">ATCC 700646 / DSM 10631 / Aspo-2</strain>
    </source>
</reference>
<organism evidence="4 5">
    <name type="scientific">Pseudodesulfovibrio aespoeensis (strain ATCC 700646 / DSM 10631 / Aspo-2)</name>
    <name type="common">Desulfovibrio aespoeensis</name>
    <dbReference type="NCBI Taxonomy" id="643562"/>
    <lineage>
        <taxon>Bacteria</taxon>
        <taxon>Pseudomonadati</taxon>
        <taxon>Thermodesulfobacteriota</taxon>
        <taxon>Desulfovibrionia</taxon>
        <taxon>Desulfovibrionales</taxon>
        <taxon>Desulfovibrionaceae</taxon>
    </lineage>
</organism>
<keyword evidence="2" id="KW-0067">ATP-binding</keyword>
<protein>
    <submittedName>
        <fullName evidence="4">ABC transporter related protein</fullName>
    </submittedName>
</protein>
<dbReference type="GO" id="GO:0016887">
    <property type="term" value="F:ATP hydrolysis activity"/>
    <property type="evidence" value="ECO:0007669"/>
    <property type="project" value="InterPro"/>
</dbReference>
<evidence type="ECO:0000313" key="4">
    <source>
        <dbReference type="EMBL" id="ADU63367.1"/>
    </source>
</evidence>
<evidence type="ECO:0000259" key="3">
    <source>
        <dbReference type="PROSITE" id="PS50893"/>
    </source>
</evidence>
<feature type="domain" description="ABC transporter" evidence="3">
    <location>
        <begin position="5"/>
        <end position="259"/>
    </location>
</feature>
<dbReference type="InterPro" id="IPR027417">
    <property type="entry name" value="P-loop_NTPase"/>
</dbReference>
<dbReference type="Gene3D" id="3.40.50.300">
    <property type="entry name" value="P-loop containing nucleotide triphosphate hydrolases"/>
    <property type="match status" value="2"/>
</dbReference>
<dbReference type="KEGG" id="das:Daes_2362"/>
<keyword evidence="1" id="KW-0547">Nucleotide-binding</keyword>
<dbReference type="AlphaFoldDB" id="E6VTT0"/>
<dbReference type="eggNOG" id="COG1129">
    <property type="taxonomic scope" value="Bacteria"/>
</dbReference>
<reference evidence="4 5" key="2">
    <citation type="journal article" date="2014" name="Genome Announc.">
        <title>Complete Genome Sequence of the Subsurface, Mesophilic Sulfate-Reducing Bacterium Desulfovibrio aespoeensis Aspo-2.</title>
        <authorList>
            <person name="Pedersen K."/>
            <person name="Bengtsson A."/>
            <person name="Edlund J."/>
            <person name="Rabe L."/>
            <person name="Hazen T."/>
            <person name="Chakraborty R."/>
            <person name="Goodwin L."/>
            <person name="Shapiro N."/>
        </authorList>
    </citation>
    <scope>NUCLEOTIDE SEQUENCE [LARGE SCALE GENOMIC DNA]</scope>
    <source>
        <strain evidence="5">ATCC 700646 / DSM 10631 / Aspo-2</strain>
    </source>
</reference>
<dbReference type="InterPro" id="IPR003593">
    <property type="entry name" value="AAA+_ATPase"/>
</dbReference>
<dbReference type="PROSITE" id="PS00211">
    <property type="entry name" value="ABC_TRANSPORTER_1"/>
    <property type="match status" value="1"/>
</dbReference>
<keyword evidence="5" id="KW-1185">Reference proteome</keyword>
<dbReference type="PANTHER" id="PTHR43158">
    <property type="entry name" value="SKFA PEPTIDE EXPORT ATP-BINDING PROTEIN SKFE"/>
    <property type="match status" value="1"/>
</dbReference>
<dbReference type="Proteomes" id="UP000002191">
    <property type="component" value="Chromosome"/>
</dbReference>
<evidence type="ECO:0000313" key="5">
    <source>
        <dbReference type="Proteomes" id="UP000002191"/>
    </source>
</evidence>
<dbReference type="InterPro" id="IPR017871">
    <property type="entry name" value="ABC_transporter-like_CS"/>
</dbReference>
<proteinExistence type="predicted"/>
<gene>
    <name evidence="4" type="ordered locus">Daes_2362</name>
</gene>